<dbReference type="Gene3D" id="3.80.10.10">
    <property type="entry name" value="Ribonuclease Inhibitor"/>
    <property type="match status" value="1"/>
</dbReference>
<reference evidence="1 2" key="1">
    <citation type="journal article" date="2019" name="Nat. Ecol. Evol.">
        <title>Megaphylogeny resolves global patterns of mushroom evolution.</title>
        <authorList>
            <person name="Varga T."/>
            <person name="Krizsan K."/>
            <person name="Foldi C."/>
            <person name="Dima B."/>
            <person name="Sanchez-Garcia M."/>
            <person name="Sanchez-Ramirez S."/>
            <person name="Szollosi G.J."/>
            <person name="Szarkandi J.G."/>
            <person name="Papp V."/>
            <person name="Albert L."/>
            <person name="Andreopoulos W."/>
            <person name="Angelini C."/>
            <person name="Antonin V."/>
            <person name="Barry K.W."/>
            <person name="Bougher N.L."/>
            <person name="Buchanan P."/>
            <person name="Buyck B."/>
            <person name="Bense V."/>
            <person name="Catcheside P."/>
            <person name="Chovatia M."/>
            <person name="Cooper J."/>
            <person name="Damon W."/>
            <person name="Desjardin D."/>
            <person name="Finy P."/>
            <person name="Geml J."/>
            <person name="Haridas S."/>
            <person name="Hughes K."/>
            <person name="Justo A."/>
            <person name="Karasinski D."/>
            <person name="Kautmanova I."/>
            <person name="Kiss B."/>
            <person name="Kocsube S."/>
            <person name="Kotiranta H."/>
            <person name="LaButti K.M."/>
            <person name="Lechner B.E."/>
            <person name="Liimatainen K."/>
            <person name="Lipzen A."/>
            <person name="Lukacs Z."/>
            <person name="Mihaltcheva S."/>
            <person name="Morgado L.N."/>
            <person name="Niskanen T."/>
            <person name="Noordeloos M.E."/>
            <person name="Ohm R.A."/>
            <person name="Ortiz-Santana B."/>
            <person name="Ovrebo C."/>
            <person name="Racz N."/>
            <person name="Riley R."/>
            <person name="Savchenko A."/>
            <person name="Shiryaev A."/>
            <person name="Soop K."/>
            <person name="Spirin V."/>
            <person name="Szebenyi C."/>
            <person name="Tomsovsky M."/>
            <person name="Tulloss R.E."/>
            <person name="Uehling J."/>
            <person name="Grigoriev I.V."/>
            <person name="Vagvolgyi C."/>
            <person name="Papp T."/>
            <person name="Martin F.M."/>
            <person name="Miettinen O."/>
            <person name="Hibbett D.S."/>
            <person name="Nagy L.G."/>
        </authorList>
    </citation>
    <scope>NUCLEOTIDE SEQUENCE [LARGE SCALE GENOMIC DNA]</scope>
    <source>
        <strain evidence="1 2">HHB13444</strain>
    </source>
</reference>
<protein>
    <submittedName>
        <fullName evidence="1">Uncharacterized protein</fullName>
    </submittedName>
</protein>
<proteinExistence type="predicted"/>
<keyword evidence="2" id="KW-1185">Reference proteome</keyword>
<name>A0A5C3PSC9_9APHY</name>
<accession>A0A5C3PSC9</accession>
<dbReference type="AlphaFoldDB" id="A0A5C3PSC9"/>
<feature type="non-terminal residue" evidence="1">
    <location>
        <position position="1"/>
    </location>
</feature>
<organism evidence="1 2">
    <name type="scientific">Polyporus arcularius HHB13444</name>
    <dbReference type="NCBI Taxonomy" id="1314778"/>
    <lineage>
        <taxon>Eukaryota</taxon>
        <taxon>Fungi</taxon>
        <taxon>Dikarya</taxon>
        <taxon>Basidiomycota</taxon>
        <taxon>Agaricomycotina</taxon>
        <taxon>Agaricomycetes</taxon>
        <taxon>Polyporales</taxon>
        <taxon>Polyporaceae</taxon>
        <taxon>Polyporus</taxon>
    </lineage>
</organism>
<evidence type="ECO:0000313" key="2">
    <source>
        <dbReference type="Proteomes" id="UP000308197"/>
    </source>
</evidence>
<gene>
    <name evidence="1" type="ORF">K466DRAFT_512908</name>
</gene>
<dbReference type="Proteomes" id="UP000308197">
    <property type="component" value="Unassembled WGS sequence"/>
</dbReference>
<dbReference type="SUPFAM" id="SSF52047">
    <property type="entry name" value="RNI-like"/>
    <property type="match status" value="1"/>
</dbReference>
<evidence type="ECO:0000313" key="1">
    <source>
        <dbReference type="EMBL" id="TFK92714.1"/>
    </source>
</evidence>
<dbReference type="InParanoid" id="A0A5C3PSC9"/>
<sequence>MFPASNTLKALVSSLVARKEIEQTTPSTVHRNEGSSSPILRASRGRSLPTLETINSDVFRLVALYLYRTPRDLKPLASCSRTLRDRASPVLFSRCRRPYQYYPPDAIRPFVRCLTYTGGSDIAASFGYCKKLLDCFPSLTSIMFSDLESGLSWAVLRVCLSCPRISSISFSCRAGLDTTKTFPTEEVAKTTMTLSSFTYDTGLWRMMRHYKHAKLKTPRDYGTAIALESQSLAALMLQMNYTLTQLLLSMESAPLLTMAELSWPKLRELHINGHYWKSEKGESLPVLLGALSYLEKLSIRICRGPAQGRPPILGPHSNPQSVLSGMRSLTVAYPDPDDSIFIIDTSHLFHLSVCDWPRHYNSLAYNHRYTAPGGYPILSSAECLSILRRMKLPELTSLELVYLADHTGADDDLLQYVATTFPALAHLELHRYRADRDEEVDHVHIARLLTAAPSLRTIRLNLDFRGDHGPYCGTYAVRKAWWGRFKESLGWEIVEVMKDCPLLDCVEILYHGNPTATWVEFHPPRCAEPRFVLSYDKDHREPELMPYDWAKVSGVGPWCVS</sequence>
<dbReference type="EMBL" id="ML210993">
    <property type="protein sequence ID" value="TFK92714.1"/>
    <property type="molecule type" value="Genomic_DNA"/>
</dbReference>
<dbReference type="InterPro" id="IPR032675">
    <property type="entry name" value="LRR_dom_sf"/>
</dbReference>